<keyword evidence="1 12" id="KW-0639">Primosome</keyword>
<keyword evidence="9 12" id="KW-0238">DNA-binding</keyword>
<keyword evidence="16" id="KW-1185">Reference proteome</keyword>
<dbReference type="InterPro" id="IPR011545">
    <property type="entry name" value="DEAD/DEAH_box_helicase_dom"/>
</dbReference>
<keyword evidence="5 12" id="KW-0378">Hydrolase</keyword>
<keyword evidence="4 12" id="KW-0547">Nucleotide-binding</keyword>
<evidence type="ECO:0000313" key="16">
    <source>
        <dbReference type="Proteomes" id="UP000280792"/>
    </source>
</evidence>
<dbReference type="FunFam" id="3.40.1440.60:FF:000001">
    <property type="entry name" value="Primosomal protein N"/>
    <property type="match status" value="1"/>
</dbReference>
<dbReference type="EMBL" id="QWEZ01000002">
    <property type="protein sequence ID" value="RRJ83146.1"/>
    <property type="molecule type" value="Genomic_DNA"/>
</dbReference>
<feature type="binding site" evidence="12">
    <location>
        <position position="452"/>
    </location>
    <ligand>
        <name>Zn(2+)</name>
        <dbReference type="ChEBI" id="CHEBI:29105"/>
        <label>2</label>
    </ligand>
</feature>
<dbReference type="PANTHER" id="PTHR30580:SF0">
    <property type="entry name" value="PRIMOSOMAL PROTEIN N"/>
    <property type="match status" value="1"/>
</dbReference>
<dbReference type="InterPro" id="IPR027417">
    <property type="entry name" value="P-loop_NTPase"/>
</dbReference>
<dbReference type="NCBIfam" id="NF004065">
    <property type="entry name" value="PRK05580.1-1"/>
    <property type="match status" value="1"/>
</dbReference>
<dbReference type="GO" id="GO:0003677">
    <property type="term" value="F:DNA binding"/>
    <property type="evidence" value="ECO:0007669"/>
    <property type="project" value="UniProtKB-UniRule"/>
</dbReference>
<dbReference type="EC" id="5.6.2.4" evidence="12"/>
<dbReference type="NCBIfam" id="TIGR00595">
    <property type="entry name" value="priA"/>
    <property type="match status" value="1"/>
</dbReference>
<dbReference type="SMART" id="SM00487">
    <property type="entry name" value="DEXDc"/>
    <property type="match status" value="1"/>
</dbReference>
<dbReference type="SUPFAM" id="SSF52540">
    <property type="entry name" value="P-loop containing nucleoside triphosphate hydrolases"/>
    <property type="match status" value="2"/>
</dbReference>
<dbReference type="InterPro" id="IPR005259">
    <property type="entry name" value="PriA"/>
</dbReference>
<evidence type="ECO:0000256" key="10">
    <source>
        <dbReference type="ARBA" id="ARBA00023235"/>
    </source>
</evidence>
<comment type="subunit">
    <text evidence="12">Component of the replication restart primosome.</text>
</comment>
<dbReference type="GO" id="GO:0006302">
    <property type="term" value="P:double-strand break repair"/>
    <property type="evidence" value="ECO:0007669"/>
    <property type="project" value="InterPro"/>
</dbReference>
<dbReference type="PANTHER" id="PTHR30580">
    <property type="entry name" value="PRIMOSOMAL PROTEIN N"/>
    <property type="match status" value="1"/>
</dbReference>
<reference evidence="15 16" key="2">
    <citation type="submission" date="2018-12" db="EMBL/GenBank/DDBJ databases">
        <title>Simiduia agarivorans gen. nov., sp. nov., a marine, agarolytic bacterium isolated from shallow coastal water from Keelung, Taiwan.</title>
        <authorList>
            <person name="Shieh W.Y."/>
        </authorList>
    </citation>
    <scope>NUCLEOTIDE SEQUENCE [LARGE SCALE GENOMIC DNA]</scope>
    <source>
        <strain evidence="15 16">GTF-13</strain>
    </source>
</reference>
<feature type="binding site" evidence="12">
    <location>
        <position position="473"/>
    </location>
    <ligand>
        <name>Zn(2+)</name>
        <dbReference type="ChEBI" id="CHEBI:29105"/>
        <label>2</label>
    </ligand>
</feature>
<dbReference type="Proteomes" id="UP000280792">
    <property type="component" value="Unassembled WGS sequence"/>
</dbReference>
<evidence type="ECO:0000256" key="9">
    <source>
        <dbReference type="ARBA" id="ARBA00023125"/>
    </source>
</evidence>
<keyword evidence="7 12" id="KW-0862">Zinc</keyword>
<keyword evidence="6 12" id="KW-0347">Helicase</keyword>
<dbReference type="FunFam" id="3.40.50.300:FF:000489">
    <property type="entry name" value="Primosome assembly protein PriA"/>
    <property type="match status" value="1"/>
</dbReference>
<name>A0A3P3VNC4_9GAMM</name>
<dbReference type="Gene3D" id="3.40.1440.60">
    <property type="entry name" value="PriA, 3(prime) DNA-binding domain"/>
    <property type="match status" value="1"/>
</dbReference>
<keyword evidence="10 12" id="KW-0413">Isomerase</keyword>
<evidence type="ECO:0000259" key="13">
    <source>
        <dbReference type="PROSITE" id="PS51192"/>
    </source>
</evidence>
<organism evidence="15 16">
    <name type="scientific">Aestuariirhabdus litorea</name>
    <dbReference type="NCBI Taxonomy" id="2528527"/>
    <lineage>
        <taxon>Bacteria</taxon>
        <taxon>Pseudomonadati</taxon>
        <taxon>Pseudomonadota</taxon>
        <taxon>Gammaproteobacteria</taxon>
        <taxon>Oceanospirillales</taxon>
        <taxon>Aestuariirhabdaceae</taxon>
        <taxon>Aestuariirhabdus</taxon>
    </lineage>
</organism>
<evidence type="ECO:0000259" key="14">
    <source>
        <dbReference type="PROSITE" id="PS51194"/>
    </source>
</evidence>
<feature type="binding site" evidence="12">
    <location>
        <position position="483"/>
    </location>
    <ligand>
        <name>Zn(2+)</name>
        <dbReference type="ChEBI" id="CHEBI:29105"/>
        <label>1</label>
    </ligand>
</feature>
<dbReference type="GO" id="GO:0005524">
    <property type="term" value="F:ATP binding"/>
    <property type="evidence" value="ECO:0007669"/>
    <property type="project" value="UniProtKB-UniRule"/>
</dbReference>
<protein>
    <recommendedName>
        <fullName evidence="12">Replication restart protein PriA</fullName>
    </recommendedName>
    <alternativeName>
        <fullName evidence="12">ATP-dependent DNA helicase PriA</fullName>
        <ecNumber evidence="12">5.6.2.4</ecNumber>
    </alternativeName>
    <alternativeName>
        <fullName evidence="12">DNA 3'-5' helicase PriA</fullName>
    </alternativeName>
</protein>
<dbReference type="Gene3D" id="3.40.50.300">
    <property type="entry name" value="P-loop containing nucleotide triphosphate hydrolases"/>
    <property type="match status" value="2"/>
</dbReference>
<dbReference type="GO" id="GO:0006310">
    <property type="term" value="P:DNA recombination"/>
    <property type="evidence" value="ECO:0007669"/>
    <property type="project" value="InterPro"/>
</dbReference>
<evidence type="ECO:0000256" key="8">
    <source>
        <dbReference type="ARBA" id="ARBA00022840"/>
    </source>
</evidence>
<dbReference type="InterPro" id="IPR041236">
    <property type="entry name" value="PriA_C"/>
</dbReference>
<comment type="function">
    <text evidence="12">Initiates the restart of stalled replication forks, which reloads the replicative helicase on sites other than the origin of replication. Recognizes and binds to abandoned replication forks and remodels them to uncover a helicase loading site. Promotes assembly of the primosome at these replication forks.</text>
</comment>
<dbReference type="Pfam" id="PF17764">
    <property type="entry name" value="PriA_3primeBD"/>
    <property type="match status" value="1"/>
</dbReference>
<dbReference type="GO" id="GO:0043138">
    <property type="term" value="F:3'-5' DNA helicase activity"/>
    <property type="evidence" value="ECO:0007669"/>
    <property type="project" value="UniProtKB-EC"/>
</dbReference>
<feature type="domain" description="Helicase C-terminal" evidence="14">
    <location>
        <begin position="478"/>
        <end position="636"/>
    </location>
</feature>
<dbReference type="InterPro" id="IPR001650">
    <property type="entry name" value="Helicase_C-like"/>
</dbReference>
<feature type="binding site" evidence="12">
    <location>
        <position position="446"/>
    </location>
    <ligand>
        <name>Zn(2+)</name>
        <dbReference type="ChEBI" id="CHEBI:29105"/>
        <label>1</label>
    </ligand>
</feature>
<evidence type="ECO:0000256" key="5">
    <source>
        <dbReference type="ARBA" id="ARBA00022801"/>
    </source>
</evidence>
<evidence type="ECO:0000256" key="6">
    <source>
        <dbReference type="ARBA" id="ARBA00022806"/>
    </source>
</evidence>
<dbReference type="CDD" id="cd18804">
    <property type="entry name" value="SF2_C_priA"/>
    <property type="match status" value="1"/>
</dbReference>
<evidence type="ECO:0000256" key="4">
    <source>
        <dbReference type="ARBA" id="ARBA00022741"/>
    </source>
</evidence>
<accession>A0A3P3VNC4</accession>
<gene>
    <name evidence="12" type="primary">priA</name>
    <name evidence="15" type="ORF">D0544_15020</name>
</gene>
<comment type="cofactor">
    <cofactor evidence="12">
        <name>Zn(2+)</name>
        <dbReference type="ChEBI" id="CHEBI:29105"/>
    </cofactor>
    <text evidence="12">Binds 2 zinc ions per subunit.</text>
</comment>
<dbReference type="InterPro" id="IPR040498">
    <property type="entry name" value="PriA_CRR"/>
</dbReference>
<evidence type="ECO:0000256" key="12">
    <source>
        <dbReference type="HAMAP-Rule" id="MF_00983"/>
    </source>
</evidence>
<dbReference type="Pfam" id="PF18074">
    <property type="entry name" value="PriA_C"/>
    <property type="match status" value="1"/>
</dbReference>
<dbReference type="SMART" id="SM00490">
    <property type="entry name" value="HELICc"/>
    <property type="match status" value="1"/>
</dbReference>
<keyword evidence="3 12" id="KW-0479">Metal-binding</keyword>
<dbReference type="Pfam" id="PF18319">
    <property type="entry name" value="Zn_ribbon_PriA"/>
    <property type="match status" value="1"/>
</dbReference>
<dbReference type="GO" id="GO:0006270">
    <property type="term" value="P:DNA replication initiation"/>
    <property type="evidence" value="ECO:0007669"/>
    <property type="project" value="TreeGrafter"/>
</dbReference>
<dbReference type="InterPro" id="IPR041222">
    <property type="entry name" value="PriA_3primeBD"/>
</dbReference>
<dbReference type="InterPro" id="IPR014001">
    <property type="entry name" value="Helicase_ATP-bd"/>
</dbReference>
<keyword evidence="2 12" id="KW-0235">DNA replication</keyword>
<dbReference type="GO" id="GO:0006269">
    <property type="term" value="P:DNA replication, synthesis of primer"/>
    <property type="evidence" value="ECO:0007669"/>
    <property type="project" value="UniProtKB-KW"/>
</dbReference>
<evidence type="ECO:0000256" key="1">
    <source>
        <dbReference type="ARBA" id="ARBA00022515"/>
    </source>
</evidence>
<evidence type="ECO:0000313" key="15">
    <source>
        <dbReference type="EMBL" id="RRJ83146.1"/>
    </source>
</evidence>
<feature type="binding site" evidence="12">
    <location>
        <position position="470"/>
    </location>
    <ligand>
        <name>Zn(2+)</name>
        <dbReference type="ChEBI" id="CHEBI:29105"/>
        <label>2</label>
    </ligand>
</feature>
<evidence type="ECO:0000256" key="7">
    <source>
        <dbReference type="ARBA" id="ARBA00022833"/>
    </source>
</evidence>
<dbReference type="CDD" id="cd17929">
    <property type="entry name" value="DEXHc_priA"/>
    <property type="match status" value="1"/>
</dbReference>
<dbReference type="AlphaFoldDB" id="A0A3P3VNC4"/>
<dbReference type="GO" id="GO:0016887">
    <property type="term" value="F:ATP hydrolysis activity"/>
    <property type="evidence" value="ECO:0007669"/>
    <property type="project" value="RHEA"/>
</dbReference>
<proteinExistence type="inferred from homology"/>
<comment type="catalytic activity">
    <reaction evidence="12">
        <text>Couples ATP hydrolysis with the unwinding of duplex DNA by translocating in the 3'-5' direction.</text>
        <dbReference type="EC" id="5.6.2.4"/>
    </reaction>
</comment>
<dbReference type="InterPro" id="IPR042115">
    <property type="entry name" value="PriA_3primeBD_sf"/>
</dbReference>
<evidence type="ECO:0000256" key="3">
    <source>
        <dbReference type="ARBA" id="ARBA00022723"/>
    </source>
</evidence>
<comment type="similarity">
    <text evidence="12">Belongs to the helicase family. PriA subfamily.</text>
</comment>
<dbReference type="Pfam" id="PF00271">
    <property type="entry name" value="Helicase_C"/>
    <property type="match status" value="1"/>
</dbReference>
<dbReference type="Pfam" id="PF00270">
    <property type="entry name" value="DEAD"/>
    <property type="match status" value="1"/>
</dbReference>
<dbReference type="NCBIfam" id="NF004067">
    <property type="entry name" value="PRK05580.1-4"/>
    <property type="match status" value="1"/>
</dbReference>
<comment type="caution">
    <text evidence="15">The sequence shown here is derived from an EMBL/GenBank/DDBJ whole genome shotgun (WGS) entry which is preliminary data.</text>
</comment>
<feature type="binding site" evidence="12">
    <location>
        <position position="486"/>
    </location>
    <ligand>
        <name>Zn(2+)</name>
        <dbReference type="ChEBI" id="CHEBI:29105"/>
        <label>1</label>
    </ligand>
</feature>
<comment type="catalytic activity">
    <reaction evidence="11 12">
        <text>ATP + H2O = ADP + phosphate + H(+)</text>
        <dbReference type="Rhea" id="RHEA:13065"/>
        <dbReference type="ChEBI" id="CHEBI:15377"/>
        <dbReference type="ChEBI" id="CHEBI:15378"/>
        <dbReference type="ChEBI" id="CHEBI:30616"/>
        <dbReference type="ChEBI" id="CHEBI:43474"/>
        <dbReference type="ChEBI" id="CHEBI:456216"/>
        <dbReference type="EC" id="5.6.2.4"/>
    </reaction>
</comment>
<sequence>MHASEHPGRILRMALPSPLRRLFDYRVPESWSQATLVPGVRISVPFGNRTLIGLLVEQTDNSELAPEQLKTAIELIDSTPLLPDALLELCRWCADYYHHSLGDTLSVALPALLRQGHATSLAEPHWRCLQPLDDKLRQQLQRAPRQLQAMEELARHPKGVSQPLLASLGISTPTLKTLREKQLLVCEQREEPVHWPSPLLHEAPLPLNADQQGALDRIECDLDRFHCHLLQGVTGSGKTEVYLRCIEQVLLQGKQALVLVPEIGLTPQTLQRFRQRFNVPTAAMHSGLNDRERLKAWLDARSGRAGILIGTRSSLFTPLLRPGIIIVDEEHDASYKQQEGLRYNARDLAIYRAKLENIPIVLGSATPSLESLHNALQQRYSQLLLPQRAAASHPHYELIDLRGQPLVAGMTPALQGQVEQHLAQGNQVLLFLNRRGYAPTLLCHQCGWVAECRLCDSRMTLHRSPPHLHCHHCDSQAPVPFRCPQCQSEELYPVGQGTERSEEELQQRFPKRSILRIDRDSTRRKDAMGKLLKQIQRGEPAILLGTQMLAKGHHFPAVTLVAILDIDGGLFSTDFRGLERMGQLLLQVAGRAGRADRQGSVAIQTHNPEHPALLQLIHQGYEPFARTLLQERQLLGLPPFQYLVLLRGEAPAMALSQQLLADTRQAGEAQVQTAGLKVSLLGPIAAPMERRQGRYRSQLLLQSHSRRDLHQLLQVLVPVMEAHPLGRKVRWSVDVDPQEML</sequence>
<reference evidence="15 16" key="1">
    <citation type="submission" date="2018-08" db="EMBL/GenBank/DDBJ databases">
        <authorList>
            <person name="Khan S.A."/>
        </authorList>
    </citation>
    <scope>NUCLEOTIDE SEQUENCE [LARGE SCALE GENOMIC DNA]</scope>
    <source>
        <strain evidence="15 16">GTF-13</strain>
    </source>
</reference>
<evidence type="ECO:0000256" key="2">
    <source>
        <dbReference type="ARBA" id="ARBA00022705"/>
    </source>
</evidence>
<feature type="domain" description="Helicase ATP-binding" evidence="13">
    <location>
        <begin position="219"/>
        <end position="385"/>
    </location>
</feature>
<dbReference type="HAMAP" id="MF_00983">
    <property type="entry name" value="PriA"/>
    <property type="match status" value="1"/>
</dbReference>
<dbReference type="PROSITE" id="PS51192">
    <property type="entry name" value="HELICASE_ATP_BIND_1"/>
    <property type="match status" value="1"/>
</dbReference>
<keyword evidence="8 12" id="KW-0067">ATP-binding</keyword>
<feature type="binding site" evidence="12">
    <location>
        <position position="443"/>
    </location>
    <ligand>
        <name>Zn(2+)</name>
        <dbReference type="ChEBI" id="CHEBI:29105"/>
        <label>1</label>
    </ligand>
</feature>
<dbReference type="GO" id="GO:1990077">
    <property type="term" value="C:primosome complex"/>
    <property type="evidence" value="ECO:0007669"/>
    <property type="project" value="UniProtKB-UniRule"/>
</dbReference>
<feature type="binding site" evidence="12">
    <location>
        <position position="455"/>
    </location>
    <ligand>
        <name>Zn(2+)</name>
        <dbReference type="ChEBI" id="CHEBI:29105"/>
        <label>2</label>
    </ligand>
</feature>
<dbReference type="GO" id="GO:0008270">
    <property type="term" value="F:zinc ion binding"/>
    <property type="evidence" value="ECO:0007669"/>
    <property type="project" value="UniProtKB-UniRule"/>
</dbReference>
<dbReference type="PROSITE" id="PS51194">
    <property type="entry name" value="HELICASE_CTER"/>
    <property type="match status" value="1"/>
</dbReference>
<evidence type="ECO:0000256" key="11">
    <source>
        <dbReference type="ARBA" id="ARBA00048988"/>
    </source>
</evidence>